<evidence type="ECO:0000259" key="5">
    <source>
        <dbReference type="PROSITE" id="PS50888"/>
    </source>
</evidence>
<accession>A0ABY7FDH4</accession>
<dbReference type="PANTHER" id="PTHR23043:SF17">
    <property type="entry name" value="PROTEIN SIMILAR"/>
    <property type="match status" value="1"/>
</dbReference>
<keyword evidence="2" id="KW-0804">Transcription</keyword>
<keyword evidence="3" id="KW-0539">Nucleus</keyword>
<dbReference type="EMBL" id="CP111022">
    <property type="protein sequence ID" value="WAR18874.1"/>
    <property type="molecule type" value="Genomic_DNA"/>
</dbReference>
<dbReference type="PROSITE" id="PS50112">
    <property type="entry name" value="PAS"/>
    <property type="match status" value="1"/>
</dbReference>
<evidence type="ECO:0000256" key="3">
    <source>
        <dbReference type="ARBA" id="ARBA00023242"/>
    </source>
</evidence>
<evidence type="ECO:0000259" key="4">
    <source>
        <dbReference type="PROSITE" id="PS50112"/>
    </source>
</evidence>
<sequence length="649" mass="72412">MMKILQGEHLKKITVRKPLCLLEKGLLGDGADGESCWWGKGILENGDIVERGLYSGERAIEERGFVKKRNTEKRKEKSRDAARCRRGKEGEIFSELASQLPLPMTTIDSLDKASVMRLLLSYLKLDTMYPKALDGILLLLSKEGDMIYISESVSKLLGLQQGEGKFPNTRAQCFLVNDGGLPNTRAQCFLATEGKLPNTRAQCFLATEGKLPNTRAQCFLATEGKLPKTRAQCFLVTEGKLPNTRAQCFLATKGKLPNTRAQCFLVTKGKLPNTRAQCFLATEGKLPNTRAQCFLATEGKLPNTRAQCFLVTKGKLPNTRAQCFLVTKGKLPNTRAQCFLATKGKLPNTRAQCFLVTKGKLPNTRAQCFLATEGKLPNTRAQCFLVTEGKLPNTRAQCFLATEGKPNTRAQCFLVTKGKLPNTRAQCFLVTKGKLPNTRAQCFLVTKGKLPNTRAQCFLVTKGKLPNTRAQCFLVTKGKLPNTRAQCFLIDVMGQSIYDYAHPCDHEEIQEVLSPRSEEEGEGVAKTIFIRLKCTLTSKGRNVNLKSASYKVIKLTGRYIADHNVETVCEDDVLMRDPEEEDSEDEVRPFKPHPMPHFLAIAEGIHHPANIEVPLDRRTFISRHSMNMKFTDCDDRNRNYTLVALDHAL</sequence>
<dbReference type="Pfam" id="PF23171">
    <property type="entry name" value="bHLH_HIF1A"/>
    <property type="match status" value="1"/>
</dbReference>
<keyword evidence="1" id="KW-0805">Transcription regulation</keyword>
<name>A0ABY7FDH4_MYAAR</name>
<evidence type="ECO:0000313" key="7">
    <source>
        <dbReference type="Proteomes" id="UP001164746"/>
    </source>
</evidence>
<dbReference type="PROSITE" id="PS50888">
    <property type="entry name" value="BHLH"/>
    <property type="match status" value="1"/>
</dbReference>
<dbReference type="Proteomes" id="UP001164746">
    <property type="component" value="Chromosome 11"/>
</dbReference>
<reference evidence="6" key="1">
    <citation type="submission" date="2022-11" db="EMBL/GenBank/DDBJ databases">
        <title>Centuries of genome instability and evolution in soft-shell clam transmissible cancer (bioRxiv).</title>
        <authorList>
            <person name="Hart S.F.M."/>
            <person name="Yonemitsu M.A."/>
            <person name="Giersch R.M."/>
            <person name="Beal B.F."/>
            <person name="Arriagada G."/>
            <person name="Davis B.W."/>
            <person name="Ostrander E.A."/>
            <person name="Goff S.P."/>
            <person name="Metzger M.J."/>
        </authorList>
    </citation>
    <scope>NUCLEOTIDE SEQUENCE</scope>
    <source>
        <strain evidence="6">MELC-2E11</strain>
        <tissue evidence="6">Siphon/mantle</tissue>
    </source>
</reference>
<dbReference type="PANTHER" id="PTHR23043">
    <property type="entry name" value="HYPOXIA-INDUCIBLE FACTOR 1 ALPHA"/>
    <property type="match status" value="1"/>
</dbReference>
<organism evidence="6 7">
    <name type="scientific">Mya arenaria</name>
    <name type="common">Soft-shell clam</name>
    <dbReference type="NCBI Taxonomy" id="6604"/>
    <lineage>
        <taxon>Eukaryota</taxon>
        <taxon>Metazoa</taxon>
        <taxon>Spiralia</taxon>
        <taxon>Lophotrochozoa</taxon>
        <taxon>Mollusca</taxon>
        <taxon>Bivalvia</taxon>
        <taxon>Autobranchia</taxon>
        <taxon>Heteroconchia</taxon>
        <taxon>Euheterodonta</taxon>
        <taxon>Imparidentia</taxon>
        <taxon>Neoheterodontei</taxon>
        <taxon>Myida</taxon>
        <taxon>Myoidea</taxon>
        <taxon>Myidae</taxon>
        <taxon>Mya</taxon>
    </lineage>
</organism>
<keyword evidence="7" id="KW-1185">Reference proteome</keyword>
<gene>
    <name evidence="6" type="ORF">MAR_000712</name>
</gene>
<dbReference type="InterPro" id="IPR036638">
    <property type="entry name" value="HLH_DNA-bd_sf"/>
</dbReference>
<feature type="domain" description="PAS" evidence="4">
    <location>
        <begin position="121"/>
        <end position="163"/>
    </location>
</feature>
<dbReference type="SUPFAM" id="SSF47459">
    <property type="entry name" value="HLH, helix-loop-helix DNA-binding domain"/>
    <property type="match status" value="1"/>
</dbReference>
<protein>
    <submittedName>
        <fullName evidence="6">HIF1A-like protein</fullName>
    </submittedName>
</protein>
<feature type="domain" description="BHLH" evidence="5">
    <location>
        <begin position="73"/>
        <end position="126"/>
    </location>
</feature>
<dbReference type="Gene3D" id="3.30.450.20">
    <property type="entry name" value="PAS domain"/>
    <property type="match status" value="2"/>
</dbReference>
<proteinExistence type="predicted"/>
<dbReference type="InterPro" id="IPR011598">
    <property type="entry name" value="bHLH_dom"/>
</dbReference>
<evidence type="ECO:0000256" key="1">
    <source>
        <dbReference type="ARBA" id="ARBA00023015"/>
    </source>
</evidence>
<dbReference type="CDD" id="cd11433">
    <property type="entry name" value="bHLH-PAS_HIF"/>
    <property type="match status" value="1"/>
</dbReference>
<evidence type="ECO:0000256" key="2">
    <source>
        <dbReference type="ARBA" id="ARBA00023163"/>
    </source>
</evidence>
<dbReference type="InterPro" id="IPR000014">
    <property type="entry name" value="PAS"/>
</dbReference>
<evidence type="ECO:0000313" key="6">
    <source>
        <dbReference type="EMBL" id="WAR18874.1"/>
    </source>
</evidence>